<dbReference type="InterPro" id="IPR039421">
    <property type="entry name" value="Type_1_exporter"/>
</dbReference>
<feature type="domain" description="ABC transmembrane type-1" evidence="17">
    <location>
        <begin position="192"/>
        <end position="471"/>
    </location>
</feature>
<accession>Q3JN62</accession>
<dbReference type="AlphaFoldDB" id="Q3JN62"/>
<proteinExistence type="inferred from homology"/>
<feature type="domain" description="ABC transporter" evidence="16">
    <location>
        <begin position="507"/>
        <end position="740"/>
    </location>
</feature>
<evidence type="ECO:0000256" key="3">
    <source>
        <dbReference type="ARBA" id="ARBA00022475"/>
    </source>
</evidence>
<dbReference type="HOGENOM" id="CLU_000604_84_3_4"/>
<feature type="transmembrane region" description="Helical" evidence="15">
    <location>
        <begin position="328"/>
        <end position="346"/>
    </location>
</feature>
<dbReference type="GO" id="GO:0005886">
    <property type="term" value="C:plasma membrane"/>
    <property type="evidence" value="ECO:0007669"/>
    <property type="project" value="UniProtKB-SubCell"/>
</dbReference>
<dbReference type="CDD" id="cd03246">
    <property type="entry name" value="ABCC_Protease_Secretion"/>
    <property type="match status" value="1"/>
</dbReference>
<evidence type="ECO:0000256" key="10">
    <source>
        <dbReference type="ARBA" id="ARBA00023136"/>
    </source>
</evidence>
<dbReference type="CDD" id="cd18567">
    <property type="entry name" value="ABC_6TM_CvaB_RaxB_like"/>
    <property type="match status" value="1"/>
</dbReference>
<dbReference type="PROSITE" id="PS00211">
    <property type="entry name" value="ABC_TRANSPORTER_1"/>
    <property type="match status" value="1"/>
</dbReference>
<dbReference type="InterPro" id="IPR003593">
    <property type="entry name" value="AAA+_ATPase"/>
</dbReference>
<dbReference type="Pfam" id="PF00005">
    <property type="entry name" value="ABC_tran"/>
    <property type="match status" value="1"/>
</dbReference>
<dbReference type="GO" id="GO:0005524">
    <property type="term" value="F:ATP binding"/>
    <property type="evidence" value="ECO:0007669"/>
    <property type="project" value="UniProtKB-KW"/>
</dbReference>
<feature type="domain" description="Peptidase C39" evidence="18">
    <location>
        <begin position="39"/>
        <end position="158"/>
    </location>
</feature>
<dbReference type="InterPro" id="IPR005074">
    <property type="entry name" value="Peptidase_C39"/>
</dbReference>
<name>Q3JN62_BURP1</name>
<keyword evidence="6" id="KW-0354">Hemolysis</keyword>
<dbReference type="SUPFAM" id="SSF52540">
    <property type="entry name" value="P-loop containing nucleoside triphosphate hydrolases"/>
    <property type="match status" value="1"/>
</dbReference>
<dbReference type="Pfam" id="PF00664">
    <property type="entry name" value="ABC_membrane"/>
    <property type="match status" value="1"/>
</dbReference>
<evidence type="ECO:0000256" key="1">
    <source>
        <dbReference type="ARBA" id="ARBA00004651"/>
    </source>
</evidence>
<dbReference type="SUPFAM" id="SSF90123">
    <property type="entry name" value="ABC transporter transmembrane region"/>
    <property type="match status" value="1"/>
</dbReference>
<evidence type="ECO:0000313" key="20">
    <source>
        <dbReference type="Proteomes" id="UP000002700"/>
    </source>
</evidence>
<keyword evidence="5 15" id="KW-0812">Transmembrane</keyword>
<evidence type="ECO:0000259" key="18">
    <source>
        <dbReference type="PROSITE" id="PS50990"/>
    </source>
</evidence>
<dbReference type="Proteomes" id="UP000002700">
    <property type="component" value="Chromosome I"/>
</dbReference>
<keyword evidence="10 15" id="KW-0472">Membrane</keyword>
<dbReference type="Gene3D" id="1.20.1560.10">
    <property type="entry name" value="ABC transporter type 1, transmembrane domain"/>
    <property type="match status" value="1"/>
</dbReference>
<reference evidence="19 20" key="1">
    <citation type="submission" date="2005-09" db="EMBL/GenBank/DDBJ databases">
        <authorList>
            <person name="Woods D.E."/>
            <person name="Nierman W.C."/>
        </authorList>
    </citation>
    <scope>NUCLEOTIDE SEQUENCE [LARGE SCALE GENOMIC DNA]</scope>
    <source>
        <strain evidence="19 20">1710b</strain>
    </source>
</reference>
<evidence type="ECO:0000259" key="16">
    <source>
        <dbReference type="PROSITE" id="PS50893"/>
    </source>
</evidence>
<feature type="transmembrane region" description="Helical" evidence="15">
    <location>
        <begin position="192"/>
        <end position="214"/>
    </location>
</feature>
<gene>
    <name evidence="19" type="ordered locus">BURPS1710b_3626</name>
</gene>
<dbReference type="FunFam" id="3.40.50.300:FF:000299">
    <property type="entry name" value="ABC transporter ATP-binding protein/permease"/>
    <property type="match status" value="1"/>
</dbReference>
<dbReference type="GO" id="GO:0140359">
    <property type="term" value="F:ABC-type transporter activity"/>
    <property type="evidence" value="ECO:0007669"/>
    <property type="project" value="InterPro"/>
</dbReference>
<keyword evidence="8" id="KW-0067">ATP-binding</keyword>
<dbReference type="InterPro" id="IPR036640">
    <property type="entry name" value="ABC1_TM_sf"/>
</dbReference>
<comment type="subcellular location">
    <subcellularLocation>
        <location evidence="1">Cell membrane</location>
        <topology evidence="1">Multi-pass membrane protein</topology>
    </subcellularLocation>
</comment>
<dbReference type="Gene3D" id="3.40.50.300">
    <property type="entry name" value="P-loop containing nucleotide triphosphate hydrolases"/>
    <property type="match status" value="1"/>
</dbReference>
<dbReference type="InterPro" id="IPR011527">
    <property type="entry name" value="ABC1_TM_dom"/>
</dbReference>
<comment type="similarity">
    <text evidence="12">Belongs to the ABC transporter superfamily. Cyclolysin exporter (TC 3.A.1.109.2) family.</text>
</comment>
<evidence type="ECO:0000256" key="15">
    <source>
        <dbReference type="SAM" id="Phobius"/>
    </source>
</evidence>
<dbReference type="PANTHER" id="PTHR24221:SF606">
    <property type="entry name" value="COLICIN V SECRETION-PROCESSING ATP-BINDING PROTEIN"/>
    <property type="match status" value="1"/>
</dbReference>
<keyword evidence="3" id="KW-1003">Cell membrane</keyword>
<evidence type="ECO:0000259" key="17">
    <source>
        <dbReference type="PROSITE" id="PS50929"/>
    </source>
</evidence>
<feature type="transmembrane region" description="Helical" evidence="15">
    <location>
        <begin position="417"/>
        <end position="436"/>
    </location>
</feature>
<dbReference type="GO" id="GO:0008234">
    <property type="term" value="F:cysteine-type peptidase activity"/>
    <property type="evidence" value="ECO:0007669"/>
    <property type="project" value="InterPro"/>
</dbReference>
<dbReference type="GO" id="GO:0034040">
    <property type="term" value="F:ATPase-coupled lipid transmembrane transporter activity"/>
    <property type="evidence" value="ECO:0007669"/>
    <property type="project" value="TreeGrafter"/>
</dbReference>
<dbReference type="PROSITE" id="PS50929">
    <property type="entry name" value="ABC_TM1F"/>
    <property type="match status" value="1"/>
</dbReference>
<dbReference type="PROSITE" id="PS50990">
    <property type="entry name" value="PEPTIDASE_C39"/>
    <property type="match status" value="1"/>
</dbReference>
<evidence type="ECO:0000256" key="6">
    <source>
        <dbReference type="ARBA" id="ARBA00022735"/>
    </source>
</evidence>
<dbReference type="GO" id="GO:0031640">
    <property type="term" value="P:killing of cells of another organism"/>
    <property type="evidence" value="ECO:0007669"/>
    <property type="project" value="UniProtKB-KW"/>
</dbReference>
<keyword evidence="2" id="KW-0813">Transport</keyword>
<evidence type="ECO:0000256" key="12">
    <source>
        <dbReference type="ARBA" id="ARBA00061173"/>
    </source>
</evidence>
<evidence type="ECO:0000256" key="14">
    <source>
        <dbReference type="SAM" id="MobiDB-lite"/>
    </source>
</evidence>
<evidence type="ECO:0000256" key="5">
    <source>
        <dbReference type="ARBA" id="ARBA00022692"/>
    </source>
</evidence>
<dbReference type="KEGG" id="bpm:BURPS1710b_3626"/>
<keyword evidence="9 15" id="KW-1133">Transmembrane helix</keyword>
<evidence type="ECO:0000313" key="19">
    <source>
        <dbReference type="EMBL" id="ABA50770.1"/>
    </source>
</evidence>
<dbReference type="GO" id="GO:0016887">
    <property type="term" value="F:ATP hydrolysis activity"/>
    <property type="evidence" value="ECO:0007669"/>
    <property type="project" value="InterPro"/>
</dbReference>
<protein>
    <recommendedName>
        <fullName evidence="13">Cyclolysin secretion/processing ATP-binding protein CyaB</fullName>
    </recommendedName>
</protein>
<evidence type="ECO:0000256" key="7">
    <source>
        <dbReference type="ARBA" id="ARBA00022741"/>
    </source>
</evidence>
<evidence type="ECO:0000256" key="2">
    <source>
        <dbReference type="ARBA" id="ARBA00022448"/>
    </source>
</evidence>
<keyword evidence="4" id="KW-0997">Cell inner membrane</keyword>
<sequence>MGARTSLQPDGQTLTRPKPMSLLDRLSFGIGSKLPMILQTEAAECGLACLAMIAGFHGHHVDLATMRTRFPVSLKGAGLGRVIDIAQRLDLGTRALKLDLEQLGQLRVPCMLHWNFNHFVVLKEISGKHAIVHDPAQGVRKLSLEEVSRSFTGVALELWPTGSFKPREASPAVKLRQLLGPVSGLSRSLGQILVLAVALEVFTLVSPFFLQWVIDEVIVSADRDLLTVLALGFGLLLLMQQATSAIRAWALMYLGTTLNVQWRANVFTHLLNLPVQYFERRHLGDVVSRFGSIDTIQQTMTTSFLSAVIDGLMTIVTLAMMFVYSRTLAFVALGTMALYALLRWLWYRPLRRATEDQIIHTAKQQSHFLETVRGVKTIKLFNRQTERRSSWLTLLVEQINASLHVQKLQLLYQQLNGLLFGLEGLVIIWLGARLVMDGEFTVGVLMAFNAYKGQFDSRVGSLIDKFFEVKMLQLQGERLSDIVFAKGEADAGVRHVPGETENLCASIEAENLVFRYAEGEPTVLDGVSLKIEPGESVALIGASGCGKTTLVNVLLGILEPTGGKIRIGGVDVERLGLDRLRSLVGTVLQDDVLFAGSIADNISFFDPDADPKWVAECAQLAAVHADIVAMPMGYNTLVGDMGTVLSGGQKQRVLLARALYKRPKILVLDEATSHLDLQRERQVNAAVSALKMTRVIVAHRPETIASASRVIMLDAGKVALDKPTAALAAAPRPPAAPAAAPASAEAQAAPAAACAAPAAPPAQAATQPATGR</sequence>
<feature type="transmembrane region" description="Helical" evidence="15">
    <location>
        <begin position="304"/>
        <end position="322"/>
    </location>
</feature>
<dbReference type="SMART" id="SM00382">
    <property type="entry name" value="AAA"/>
    <property type="match status" value="1"/>
</dbReference>
<dbReference type="InterPro" id="IPR033838">
    <property type="entry name" value="CvaB_peptidase"/>
</dbReference>
<dbReference type="InterPro" id="IPR017871">
    <property type="entry name" value="ABC_transporter-like_CS"/>
</dbReference>
<dbReference type="Gene3D" id="3.90.70.10">
    <property type="entry name" value="Cysteine proteinases"/>
    <property type="match status" value="1"/>
</dbReference>
<evidence type="ECO:0000256" key="4">
    <source>
        <dbReference type="ARBA" id="ARBA00022519"/>
    </source>
</evidence>
<organism evidence="19 20">
    <name type="scientific">Burkholderia pseudomallei (strain 1710b)</name>
    <dbReference type="NCBI Taxonomy" id="320372"/>
    <lineage>
        <taxon>Bacteria</taxon>
        <taxon>Pseudomonadati</taxon>
        <taxon>Pseudomonadota</taxon>
        <taxon>Betaproteobacteria</taxon>
        <taxon>Burkholderiales</taxon>
        <taxon>Burkholderiaceae</taxon>
        <taxon>Burkholderia</taxon>
        <taxon>pseudomallei group</taxon>
    </lineage>
</organism>
<evidence type="ECO:0000256" key="11">
    <source>
        <dbReference type="ARBA" id="ARBA00055355"/>
    </source>
</evidence>
<dbReference type="Pfam" id="PF03412">
    <property type="entry name" value="Peptidase_C39"/>
    <property type="match status" value="1"/>
</dbReference>
<dbReference type="InterPro" id="IPR027417">
    <property type="entry name" value="P-loop_NTPase"/>
</dbReference>
<feature type="transmembrane region" description="Helical" evidence="15">
    <location>
        <begin position="226"/>
        <end position="246"/>
    </location>
</feature>
<keyword evidence="7" id="KW-0547">Nucleotide-binding</keyword>
<evidence type="ECO:0000256" key="13">
    <source>
        <dbReference type="ARBA" id="ARBA00072252"/>
    </source>
</evidence>
<dbReference type="CDD" id="cd02419">
    <property type="entry name" value="Peptidase_C39C"/>
    <property type="match status" value="1"/>
</dbReference>
<dbReference type="MEROPS" id="C39.005"/>
<evidence type="ECO:0000256" key="8">
    <source>
        <dbReference type="ARBA" id="ARBA00022840"/>
    </source>
</evidence>
<keyword evidence="6" id="KW-0204">Cytolysis</keyword>
<dbReference type="GO" id="GO:0006508">
    <property type="term" value="P:proteolysis"/>
    <property type="evidence" value="ECO:0007669"/>
    <property type="project" value="InterPro"/>
</dbReference>
<evidence type="ECO:0000256" key="9">
    <source>
        <dbReference type="ARBA" id="ARBA00022989"/>
    </source>
</evidence>
<dbReference type="EnsemblBacteria" id="ABA50770">
    <property type="protein sequence ID" value="ABA50770"/>
    <property type="gene ID" value="BURPS1710b_3626"/>
</dbReference>
<dbReference type="PANTHER" id="PTHR24221">
    <property type="entry name" value="ATP-BINDING CASSETTE SUB-FAMILY B"/>
    <property type="match status" value="1"/>
</dbReference>
<feature type="region of interest" description="Disordered" evidence="14">
    <location>
        <begin position="750"/>
        <end position="772"/>
    </location>
</feature>
<dbReference type="InterPro" id="IPR003439">
    <property type="entry name" value="ABC_transporter-like_ATP-bd"/>
</dbReference>
<comment type="function">
    <text evidence="11">Involved in the export of calmodulin-sensitive adenylate cyclase-hemolysin (cyclolysin).</text>
</comment>
<dbReference type="PROSITE" id="PS50893">
    <property type="entry name" value="ABC_TRANSPORTER_2"/>
    <property type="match status" value="1"/>
</dbReference>
<dbReference type="EMBL" id="CP000124">
    <property type="protein sequence ID" value="ABA50770.1"/>
    <property type="molecule type" value="Genomic_DNA"/>
</dbReference>